<dbReference type="SUPFAM" id="SSF53850">
    <property type="entry name" value="Periplasmic binding protein-like II"/>
    <property type="match status" value="1"/>
</dbReference>
<gene>
    <name evidence="3" type="ORF">FTX54_010905</name>
</gene>
<dbReference type="PANTHER" id="PTHR43649">
    <property type="entry name" value="ARABINOSE-BINDING PROTEIN-RELATED"/>
    <property type="match status" value="1"/>
</dbReference>
<keyword evidence="4" id="KW-1185">Reference proteome</keyword>
<dbReference type="KEGG" id="ahal:FTX54_010905"/>
<accession>A0A5C7F153</accession>
<dbReference type="InterPro" id="IPR050490">
    <property type="entry name" value="Bact_solute-bd_prot1"/>
</dbReference>
<protein>
    <submittedName>
        <fullName evidence="3">Extracellular solute-binding protein</fullName>
    </submittedName>
</protein>
<evidence type="ECO:0000256" key="1">
    <source>
        <dbReference type="SAM" id="MobiDB-lite"/>
    </source>
</evidence>
<dbReference type="AlphaFoldDB" id="A0A5C7F153"/>
<evidence type="ECO:0000313" key="4">
    <source>
        <dbReference type="Proteomes" id="UP000321816"/>
    </source>
</evidence>
<sequence>MKKYGFMTGLLTFAVVATACGNDGSEGNAEGNNEASAENSVEANEEEAEVTSLGSEEAEVELSFWLFGATGYPELAEEYVEENPEVSINFQEIDMEDHHNNFFTALSAGSGAPDMAAIEVSEMDSYKDAEDQFINLNDLGAEEIEDDYLDWVWEIGSSVDGDFQFGIPTDIGPTVMYYRADIFEEAGLPSDPEEVEAMIETWDDYREAADTILTETGIPMADNPETVFNAKRDQAPESYFNEENELILDSSPYVKEAYDEAASMIQSDYIDNLAMWTPEWGGGMADGSYATLLAPAWMQGVIKDNAPDETNWRMATMPEGAGNWGGSWVTIPEQSEHPEEAFEFLTWLLAPEQQMKAYENMGLFPSTPEVYEMEEFVNTTDEYFGGQNTAEIFAESALEVEHVHKGPQYGDVNTEIIDGLFNVMDGADPEEEWEEILQRTEQRLAR</sequence>
<reference evidence="3 4" key="1">
    <citation type="submission" date="2024-01" db="EMBL/GenBank/DDBJ databases">
        <title>Complete Genome Sequence of Alkalicoccus halolimnae BZ-SZ-XJ29T, a Moderately Halophilic Bacterium Isolated from a Salt Lake.</title>
        <authorList>
            <person name="Zhao B."/>
        </authorList>
    </citation>
    <scope>NUCLEOTIDE SEQUENCE [LARGE SCALE GENOMIC DNA]</scope>
    <source>
        <strain evidence="3 4">BZ-SZ-XJ29</strain>
    </source>
</reference>
<dbReference type="PROSITE" id="PS51257">
    <property type="entry name" value="PROKAR_LIPOPROTEIN"/>
    <property type="match status" value="1"/>
</dbReference>
<evidence type="ECO:0000313" key="3">
    <source>
        <dbReference type="EMBL" id="WWD78931.1"/>
    </source>
</evidence>
<dbReference type="Pfam" id="PF13416">
    <property type="entry name" value="SBP_bac_8"/>
    <property type="match status" value="1"/>
</dbReference>
<dbReference type="PANTHER" id="PTHR43649:SF32">
    <property type="entry name" value="SUGAR BINDING SECRETED PROTEIN"/>
    <property type="match status" value="1"/>
</dbReference>
<dbReference type="Proteomes" id="UP000321816">
    <property type="component" value="Chromosome"/>
</dbReference>
<organism evidence="3 4">
    <name type="scientific">Alkalicoccus halolimnae</name>
    <dbReference type="NCBI Taxonomy" id="1667239"/>
    <lineage>
        <taxon>Bacteria</taxon>
        <taxon>Bacillati</taxon>
        <taxon>Bacillota</taxon>
        <taxon>Bacilli</taxon>
        <taxon>Bacillales</taxon>
        <taxon>Bacillaceae</taxon>
        <taxon>Alkalicoccus</taxon>
    </lineage>
</organism>
<feature type="region of interest" description="Disordered" evidence="1">
    <location>
        <begin position="24"/>
        <end position="47"/>
    </location>
</feature>
<proteinExistence type="predicted"/>
<dbReference type="OrthoDB" id="9768630at2"/>
<feature type="signal peptide" evidence="2">
    <location>
        <begin position="1"/>
        <end position="19"/>
    </location>
</feature>
<name>A0A5C7F153_9BACI</name>
<feature type="chain" id="PRO_5044096777" evidence="2">
    <location>
        <begin position="20"/>
        <end position="446"/>
    </location>
</feature>
<feature type="compositionally biased region" description="Low complexity" evidence="1">
    <location>
        <begin position="25"/>
        <end position="42"/>
    </location>
</feature>
<evidence type="ECO:0000256" key="2">
    <source>
        <dbReference type="SAM" id="SignalP"/>
    </source>
</evidence>
<dbReference type="EMBL" id="CP144914">
    <property type="protein sequence ID" value="WWD78931.1"/>
    <property type="molecule type" value="Genomic_DNA"/>
</dbReference>
<dbReference type="InterPro" id="IPR006059">
    <property type="entry name" value="SBP"/>
</dbReference>
<dbReference type="RefSeq" id="WP_147804685.1">
    <property type="nucleotide sequence ID" value="NZ_CP144914.1"/>
</dbReference>
<keyword evidence="2" id="KW-0732">Signal</keyword>
<dbReference type="Gene3D" id="3.40.190.10">
    <property type="entry name" value="Periplasmic binding protein-like II"/>
    <property type="match status" value="1"/>
</dbReference>